<organism evidence="2">
    <name type="scientific">Cuerna arida</name>
    <dbReference type="NCBI Taxonomy" id="1464854"/>
    <lineage>
        <taxon>Eukaryota</taxon>
        <taxon>Metazoa</taxon>
        <taxon>Ecdysozoa</taxon>
        <taxon>Arthropoda</taxon>
        <taxon>Hexapoda</taxon>
        <taxon>Insecta</taxon>
        <taxon>Pterygota</taxon>
        <taxon>Neoptera</taxon>
        <taxon>Paraneoptera</taxon>
        <taxon>Hemiptera</taxon>
        <taxon>Auchenorrhyncha</taxon>
        <taxon>Membracoidea</taxon>
        <taxon>Cicadellidae</taxon>
        <taxon>Cicadellinae</taxon>
        <taxon>Proconiini</taxon>
        <taxon>Cuerna</taxon>
    </lineage>
</organism>
<dbReference type="EMBL" id="GECZ01007775">
    <property type="protein sequence ID" value="JAS61994.1"/>
    <property type="molecule type" value="Transcribed_RNA"/>
</dbReference>
<dbReference type="AlphaFoldDB" id="A0A1B6GHS5"/>
<evidence type="ECO:0000256" key="1">
    <source>
        <dbReference type="SAM" id="MobiDB-lite"/>
    </source>
</evidence>
<gene>
    <name evidence="2" type="ORF">g.50530</name>
</gene>
<feature type="non-terminal residue" evidence="2">
    <location>
        <position position="170"/>
    </location>
</feature>
<name>A0A1B6GHS5_9HEMI</name>
<evidence type="ECO:0000313" key="2">
    <source>
        <dbReference type="EMBL" id="JAS61994.1"/>
    </source>
</evidence>
<sequence>AYSQALKFSHELASKVTSKKGTNNENGDDEDQADDRDDDNNNRDGSPVKRKKATCCVVLENTKDIDAELDVKESTFSRILGNLNAKGEEFFFGTLQLDVKTACQELITGKSEENESETSNDESELADLELPSLVSCFLCEPLHDFTLNKIDSNSGNFFGELNFEAVFGPA</sequence>
<accession>A0A1B6GHS5</accession>
<proteinExistence type="predicted"/>
<reference evidence="2" key="1">
    <citation type="submission" date="2015-11" db="EMBL/GenBank/DDBJ databases">
        <title>De novo transcriptome assembly of four potential Pierce s Disease insect vectors from Arizona vineyards.</title>
        <authorList>
            <person name="Tassone E.E."/>
        </authorList>
    </citation>
    <scope>NUCLEOTIDE SEQUENCE</scope>
</reference>
<feature type="non-terminal residue" evidence="2">
    <location>
        <position position="1"/>
    </location>
</feature>
<feature type="compositionally biased region" description="Acidic residues" evidence="1">
    <location>
        <begin position="26"/>
        <end position="38"/>
    </location>
</feature>
<feature type="region of interest" description="Disordered" evidence="1">
    <location>
        <begin position="14"/>
        <end position="48"/>
    </location>
</feature>
<protein>
    <submittedName>
        <fullName evidence="2">Uncharacterized protein</fullName>
    </submittedName>
</protein>